<dbReference type="Gene3D" id="1.20.1250.20">
    <property type="entry name" value="MFS general substrate transporter like domains"/>
    <property type="match status" value="1"/>
</dbReference>
<dbReference type="EMBL" id="JBBPBM010000006">
    <property type="protein sequence ID" value="KAK8579691.1"/>
    <property type="molecule type" value="Genomic_DNA"/>
</dbReference>
<dbReference type="PANTHER" id="PTHR21576:SF84">
    <property type="entry name" value="FAMILY PROTEIN, PUTATIVE, EXPRESSED-RELATED"/>
    <property type="match status" value="1"/>
</dbReference>
<keyword evidence="3 6" id="KW-1133">Transmembrane helix</keyword>
<dbReference type="Pfam" id="PF06813">
    <property type="entry name" value="Nodulin-like"/>
    <property type="match status" value="1"/>
</dbReference>
<dbReference type="InterPro" id="IPR010658">
    <property type="entry name" value="Nodulin-like"/>
</dbReference>
<keyword evidence="4 6" id="KW-0472">Membrane</keyword>
<keyword evidence="10" id="KW-1185">Reference proteome</keyword>
<feature type="transmembrane region" description="Helical" evidence="6">
    <location>
        <begin position="190"/>
        <end position="212"/>
    </location>
</feature>
<evidence type="ECO:0000313" key="10">
    <source>
        <dbReference type="Proteomes" id="UP001472677"/>
    </source>
</evidence>
<sequence>MVVAGPGYGGAVGGGMPNMKSFALQIIKGPWLIFFGSLLIMSAAGATYMFSLYSTVIKVSLGYDQTTLNLLSFFKDLGANVGVLAGLIAEVTPPWFVLSVGAVLNFFGYFMMWLAVTKRIATPQVWHMCLYICIGANSQSFANTGSLVTCVKNFPKSRGIVLGILKGYVGLSGAIITQLYHAFYGDDSKALILLIGWLPAVISLCFVGTIRVMKVAHQSNELRAFYKFLYISLGLAVFLMIIIIFEKKFAFTRPEYGGSAAMVVFLLFLPIGVVIIEEYKLWEAKNKALDDPSPVKIVTEKPIPDVLNPSLSTKMLLSENKSSNDGANVSCWKTAFKAPDRGEDYTILQALFSLDMIILFLATICGVGGTLTAIDNLGQIGASLGYPKTSISTFVSLVSIWNYLGRVVAGFASEILLTKYKFPRPFMLTLVMLVSCVGHLLIAFDVPGGLYVASVIIGFCFGAQWPLLFAIISEIFGLKYYSTLYNFGSVASPIGSYVLNVKVAGNLYDKEANKQIEALGVLRKAGEDLNCHGVECFKFSFIIITAATLFGTVVSFLLSLRTRKFYRSDIYVKFREDVKAAEMELPTAGSASELPEAKAAGNGIGHPEGKKGARNGLGPEDSKAG</sequence>
<dbReference type="InterPro" id="IPR036259">
    <property type="entry name" value="MFS_trans_sf"/>
</dbReference>
<evidence type="ECO:0000256" key="3">
    <source>
        <dbReference type="ARBA" id="ARBA00022989"/>
    </source>
</evidence>
<dbReference type="SUPFAM" id="SSF103473">
    <property type="entry name" value="MFS general substrate transporter"/>
    <property type="match status" value="1"/>
</dbReference>
<evidence type="ECO:0000256" key="2">
    <source>
        <dbReference type="ARBA" id="ARBA00022692"/>
    </source>
</evidence>
<keyword evidence="2 6" id="KW-0812">Transmembrane</keyword>
<evidence type="ECO:0000256" key="1">
    <source>
        <dbReference type="ARBA" id="ARBA00004141"/>
    </source>
</evidence>
<evidence type="ECO:0008006" key="11">
    <source>
        <dbReference type="Google" id="ProtNLM"/>
    </source>
</evidence>
<feature type="transmembrane region" description="Helical" evidence="6">
    <location>
        <begin position="31"/>
        <end position="56"/>
    </location>
</feature>
<dbReference type="Proteomes" id="UP001472677">
    <property type="component" value="Unassembled WGS sequence"/>
</dbReference>
<comment type="caution">
    <text evidence="9">The sequence shown here is derived from an EMBL/GenBank/DDBJ whole genome shotgun (WGS) entry which is preliminary data.</text>
</comment>
<feature type="transmembrane region" description="Helical" evidence="6">
    <location>
        <begin position="539"/>
        <end position="560"/>
    </location>
</feature>
<feature type="transmembrane region" description="Helical" evidence="6">
    <location>
        <begin position="257"/>
        <end position="276"/>
    </location>
</feature>
<organism evidence="9 10">
    <name type="scientific">Hibiscus sabdariffa</name>
    <name type="common">roselle</name>
    <dbReference type="NCBI Taxonomy" id="183260"/>
    <lineage>
        <taxon>Eukaryota</taxon>
        <taxon>Viridiplantae</taxon>
        <taxon>Streptophyta</taxon>
        <taxon>Embryophyta</taxon>
        <taxon>Tracheophyta</taxon>
        <taxon>Spermatophyta</taxon>
        <taxon>Magnoliopsida</taxon>
        <taxon>eudicotyledons</taxon>
        <taxon>Gunneridae</taxon>
        <taxon>Pentapetalae</taxon>
        <taxon>rosids</taxon>
        <taxon>malvids</taxon>
        <taxon>Malvales</taxon>
        <taxon>Malvaceae</taxon>
        <taxon>Malvoideae</taxon>
        <taxon>Hibiscus</taxon>
    </lineage>
</organism>
<feature type="transmembrane region" description="Helical" evidence="6">
    <location>
        <begin position="160"/>
        <end position="184"/>
    </location>
</feature>
<dbReference type="InterPro" id="IPR056555">
    <property type="entry name" value="NFD4_C"/>
</dbReference>
<feature type="transmembrane region" description="Helical" evidence="6">
    <location>
        <begin position="68"/>
        <end position="89"/>
    </location>
</feature>
<feature type="transmembrane region" description="Helical" evidence="6">
    <location>
        <begin position="351"/>
        <end position="374"/>
    </location>
</feature>
<comment type="subcellular location">
    <subcellularLocation>
        <location evidence="1">Membrane</location>
        <topology evidence="1">Multi-pass membrane protein</topology>
    </subcellularLocation>
</comment>
<evidence type="ECO:0000259" key="8">
    <source>
        <dbReference type="Pfam" id="PF23262"/>
    </source>
</evidence>
<feature type="domain" description="NFD4 C-terminal" evidence="8">
    <location>
        <begin position="356"/>
        <end position="566"/>
    </location>
</feature>
<feature type="domain" description="Nodulin-like" evidence="7">
    <location>
        <begin position="30"/>
        <end position="275"/>
    </location>
</feature>
<evidence type="ECO:0000259" key="7">
    <source>
        <dbReference type="Pfam" id="PF06813"/>
    </source>
</evidence>
<feature type="transmembrane region" description="Helical" evidence="6">
    <location>
        <begin position="425"/>
        <end position="444"/>
    </location>
</feature>
<evidence type="ECO:0000313" key="9">
    <source>
        <dbReference type="EMBL" id="KAK8579691.1"/>
    </source>
</evidence>
<protein>
    <recommendedName>
        <fullName evidence="11">Nodulin-like domain-containing protein</fullName>
    </recommendedName>
</protein>
<feature type="transmembrane region" description="Helical" evidence="6">
    <location>
        <begin position="224"/>
        <end position="245"/>
    </location>
</feature>
<name>A0ABR2FFS2_9ROSI</name>
<accession>A0ABR2FFS2</accession>
<dbReference type="CDD" id="cd17354">
    <property type="entry name" value="MFS_Mch1p_like"/>
    <property type="match status" value="1"/>
</dbReference>
<feature type="region of interest" description="Disordered" evidence="5">
    <location>
        <begin position="589"/>
        <end position="625"/>
    </location>
</feature>
<proteinExistence type="predicted"/>
<reference evidence="9 10" key="1">
    <citation type="journal article" date="2024" name="G3 (Bethesda)">
        <title>Genome assembly of Hibiscus sabdariffa L. provides insights into metabolisms of medicinal natural products.</title>
        <authorList>
            <person name="Kim T."/>
        </authorList>
    </citation>
    <scope>NUCLEOTIDE SEQUENCE [LARGE SCALE GENOMIC DNA]</scope>
    <source>
        <strain evidence="9">TK-2024</strain>
        <tissue evidence="9">Old leaves</tissue>
    </source>
</reference>
<evidence type="ECO:0000256" key="4">
    <source>
        <dbReference type="ARBA" id="ARBA00023136"/>
    </source>
</evidence>
<evidence type="ECO:0000256" key="6">
    <source>
        <dbReference type="SAM" id="Phobius"/>
    </source>
</evidence>
<dbReference type="Pfam" id="PF23262">
    <property type="entry name" value="NFD4_C"/>
    <property type="match status" value="1"/>
</dbReference>
<evidence type="ECO:0000256" key="5">
    <source>
        <dbReference type="SAM" id="MobiDB-lite"/>
    </source>
</evidence>
<feature type="transmembrane region" description="Helical" evidence="6">
    <location>
        <begin position="95"/>
        <end position="116"/>
    </location>
</feature>
<feature type="transmembrane region" description="Helical" evidence="6">
    <location>
        <begin position="450"/>
        <end position="472"/>
    </location>
</feature>
<gene>
    <name evidence="9" type="ORF">V6N12_070002</name>
</gene>
<dbReference type="PANTHER" id="PTHR21576">
    <property type="entry name" value="UNCHARACTERIZED NODULIN-LIKE PROTEIN"/>
    <property type="match status" value="1"/>
</dbReference>